<dbReference type="AlphaFoldDB" id="A0A6A3SJ44"/>
<name>A0A6A3SJ44_9STRA</name>
<organism evidence="1 2">
    <name type="scientific">Phytophthora fragariae</name>
    <dbReference type="NCBI Taxonomy" id="53985"/>
    <lineage>
        <taxon>Eukaryota</taxon>
        <taxon>Sar</taxon>
        <taxon>Stramenopiles</taxon>
        <taxon>Oomycota</taxon>
        <taxon>Peronosporomycetes</taxon>
        <taxon>Peronosporales</taxon>
        <taxon>Peronosporaceae</taxon>
        <taxon>Phytophthora</taxon>
    </lineage>
</organism>
<proteinExistence type="predicted"/>
<protein>
    <submittedName>
        <fullName evidence="1">Uncharacterized protein</fullName>
    </submittedName>
</protein>
<evidence type="ECO:0000313" key="1">
    <source>
        <dbReference type="EMBL" id="KAE9118197.1"/>
    </source>
</evidence>
<gene>
    <name evidence="1" type="ORF">PF007_g9016</name>
</gene>
<sequence length="48" mass="5467">MGANLTVGRRGACIVLPMELYDAFYAPSHVQDKYDLPKRDEIDLRART</sequence>
<dbReference type="Proteomes" id="UP000441208">
    <property type="component" value="Unassembled WGS sequence"/>
</dbReference>
<comment type="caution">
    <text evidence="1">The sequence shown here is derived from an EMBL/GenBank/DDBJ whole genome shotgun (WGS) entry which is preliminary data.</text>
</comment>
<accession>A0A6A3SJ44</accession>
<dbReference type="EMBL" id="QXFZ01000393">
    <property type="protein sequence ID" value="KAE9118197.1"/>
    <property type="molecule type" value="Genomic_DNA"/>
</dbReference>
<evidence type="ECO:0000313" key="2">
    <source>
        <dbReference type="Proteomes" id="UP000441208"/>
    </source>
</evidence>
<reference evidence="1 2" key="1">
    <citation type="submission" date="2018-08" db="EMBL/GenBank/DDBJ databases">
        <title>Genomic investigation of the strawberry pathogen Phytophthora fragariae indicates pathogenicity is determined by transcriptional variation in three key races.</title>
        <authorList>
            <person name="Adams T.M."/>
            <person name="Armitage A.D."/>
            <person name="Sobczyk M.K."/>
            <person name="Bates H.J."/>
            <person name="Dunwell J.M."/>
            <person name="Nellist C.F."/>
            <person name="Harrison R.J."/>
        </authorList>
    </citation>
    <scope>NUCLEOTIDE SEQUENCE [LARGE SCALE GENOMIC DNA]</scope>
    <source>
        <strain evidence="1 2">NOV-71</strain>
    </source>
</reference>